<evidence type="ECO:0000256" key="2">
    <source>
        <dbReference type="ARBA" id="ARBA00007668"/>
    </source>
</evidence>
<evidence type="ECO:0000256" key="1">
    <source>
        <dbReference type="ARBA" id="ARBA00004434"/>
    </source>
</evidence>
<dbReference type="Pfam" id="PF02939">
    <property type="entry name" value="UcrQ"/>
    <property type="match status" value="1"/>
</dbReference>
<dbReference type="FunCoup" id="A0A1V8T5U5">
    <property type="interactions" value="125"/>
</dbReference>
<evidence type="ECO:0000256" key="3">
    <source>
        <dbReference type="ARBA" id="ARBA00022448"/>
    </source>
</evidence>
<reference evidence="13" key="1">
    <citation type="submission" date="2017-03" db="EMBL/GenBank/DDBJ databases">
        <title>Genomes of endolithic fungi from Antarctica.</title>
        <authorList>
            <person name="Coleine C."/>
            <person name="Masonjones S."/>
            <person name="Stajich J.E."/>
        </authorList>
    </citation>
    <scope>NUCLEOTIDE SEQUENCE [LARGE SCALE GENOMIC DNA]</scope>
    <source>
        <strain evidence="13">CCFEE 5527</strain>
    </source>
</reference>
<dbReference type="GO" id="GO:0045275">
    <property type="term" value="C:respiratory chain complex III"/>
    <property type="evidence" value="ECO:0007669"/>
    <property type="project" value="UniProtKB-UniRule"/>
</dbReference>
<dbReference type="Proteomes" id="UP000192596">
    <property type="component" value="Unassembled WGS sequence"/>
</dbReference>
<evidence type="ECO:0000256" key="9">
    <source>
        <dbReference type="ARBA" id="ARBA00023128"/>
    </source>
</evidence>
<dbReference type="STRING" id="1507870.A0A1V8T5U5"/>
<comment type="subcellular location">
    <subcellularLocation>
        <location evidence="1 11">Mitochondrion inner membrane</location>
        <topology evidence="1 11">Single-pass membrane protein</topology>
    </subcellularLocation>
</comment>
<dbReference type="SUPFAM" id="SSF81508">
    <property type="entry name" value="Ubiquinone-binding protein QP-C of cytochrome bc1 complex (Ubiquinol-cytochrome c reductase)"/>
    <property type="match status" value="1"/>
</dbReference>
<keyword evidence="9 11" id="KW-0496">Mitochondrion</keyword>
<evidence type="ECO:0000256" key="10">
    <source>
        <dbReference type="ARBA" id="ARBA00023136"/>
    </source>
</evidence>
<evidence type="ECO:0000313" key="13">
    <source>
        <dbReference type="Proteomes" id="UP000192596"/>
    </source>
</evidence>
<dbReference type="InterPro" id="IPR004205">
    <property type="entry name" value="Cyt_bc1_su8"/>
</dbReference>
<keyword evidence="4 11" id="KW-0679">Respiratory chain</keyword>
<keyword evidence="13" id="KW-1185">Reference proteome</keyword>
<comment type="similarity">
    <text evidence="2 11">Belongs to the UQCRQ/QCR8 family.</text>
</comment>
<evidence type="ECO:0000256" key="11">
    <source>
        <dbReference type="RuleBase" id="RU368118"/>
    </source>
</evidence>
<name>A0A1V8T5U5_9PEZI</name>
<evidence type="ECO:0000256" key="7">
    <source>
        <dbReference type="ARBA" id="ARBA00022982"/>
    </source>
</evidence>
<dbReference type="AlphaFoldDB" id="A0A1V8T5U5"/>
<keyword evidence="6 11" id="KW-0999">Mitochondrion inner membrane</keyword>
<feature type="transmembrane region" description="Helical" evidence="11">
    <location>
        <begin position="66"/>
        <end position="84"/>
    </location>
</feature>
<evidence type="ECO:0000313" key="12">
    <source>
        <dbReference type="EMBL" id="OQO06608.1"/>
    </source>
</evidence>
<dbReference type="GO" id="GO:0006122">
    <property type="term" value="P:mitochondrial electron transport, ubiquinol to cytochrome c"/>
    <property type="evidence" value="ECO:0007669"/>
    <property type="project" value="UniProtKB-UniRule"/>
</dbReference>
<dbReference type="OrthoDB" id="6683853at2759"/>
<comment type="function">
    <text evidence="11">Component of the ubiquinol-cytochrome c oxidoreductase, a multisubunit transmembrane complex that is part of the mitochondrial electron transport chain which drives oxidative phosphorylation. The complex plays an important role in the uptake of multiple carbon sources present in different host niches.</text>
</comment>
<dbReference type="EMBL" id="NAJO01000016">
    <property type="protein sequence ID" value="OQO06608.1"/>
    <property type="molecule type" value="Genomic_DNA"/>
</dbReference>
<proteinExistence type="inferred from homology"/>
<dbReference type="PANTHER" id="PTHR12119">
    <property type="entry name" value="UBIQUINOL-CYTOCHROME C REDUCTASE COMPLEX UBIQUINONE-BINDING PROTEIN QP-C"/>
    <property type="match status" value="1"/>
</dbReference>
<keyword evidence="8 11" id="KW-1133">Transmembrane helix</keyword>
<keyword evidence="3 11" id="KW-0813">Transport</keyword>
<comment type="caution">
    <text evidence="12">The sequence shown here is derived from an EMBL/GenBank/DDBJ whole genome shotgun (WGS) entry which is preliminary data.</text>
</comment>
<evidence type="ECO:0000256" key="5">
    <source>
        <dbReference type="ARBA" id="ARBA00022692"/>
    </source>
</evidence>
<dbReference type="InterPro" id="IPR036642">
    <property type="entry name" value="Cyt_bc1_su8_sf"/>
</dbReference>
<keyword evidence="10 11" id="KW-0472">Membrane</keyword>
<keyword evidence="7 11" id="KW-0249">Electron transport</keyword>
<evidence type="ECO:0000256" key="6">
    <source>
        <dbReference type="ARBA" id="ARBA00022792"/>
    </source>
</evidence>
<keyword evidence="5 11" id="KW-0812">Transmembrane</keyword>
<gene>
    <name evidence="12" type="ORF">B0A48_08393</name>
</gene>
<protein>
    <recommendedName>
        <fullName evidence="11">Cytochrome b-c1 complex subunit 8</fullName>
    </recommendedName>
    <alternativeName>
        <fullName evidence="11">Complex III subunit 8</fullName>
    </alternativeName>
</protein>
<dbReference type="GO" id="GO:0005743">
    <property type="term" value="C:mitochondrial inner membrane"/>
    <property type="evidence" value="ECO:0007669"/>
    <property type="project" value="UniProtKB-SubCell"/>
</dbReference>
<accession>A0A1V8T5U5</accession>
<evidence type="ECO:0000256" key="8">
    <source>
        <dbReference type="ARBA" id="ARBA00022989"/>
    </source>
</evidence>
<organism evidence="12 13">
    <name type="scientific">Cryoendolithus antarcticus</name>
    <dbReference type="NCBI Taxonomy" id="1507870"/>
    <lineage>
        <taxon>Eukaryota</taxon>
        <taxon>Fungi</taxon>
        <taxon>Dikarya</taxon>
        <taxon>Ascomycota</taxon>
        <taxon>Pezizomycotina</taxon>
        <taxon>Dothideomycetes</taxon>
        <taxon>Dothideomycetidae</taxon>
        <taxon>Cladosporiales</taxon>
        <taxon>Cladosporiaceae</taxon>
        <taxon>Cryoendolithus</taxon>
    </lineage>
</organism>
<dbReference type="InParanoid" id="A0A1V8T5U5"/>
<sequence>MRVTQILRSAGGDKKPGSYMGPWGALGSLPQKGITSYALAPNRQNPMAGAMNAAVFNTFRRTRHQILYWGLPLLIGYETMQWAIERNEFLNSKEGRAMYEGQD</sequence>
<dbReference type="FunFam" id="1.20.5.210:FF:000001">
    <property type="entry name" value="Cytochrome b-c1 complex subunit 8"/>
    <property type="match status" value="1"/>
</dbReference>
<dbReference type="Gene3D" id="1.20.5.210">
    <property type="entry name" value="Cytochrome b-c1 complex subunit 8"/>
    <property type="match status" value="1"/>
</dbReference>
<evidence type="ECO:0000256" key="4">
    <source>
        <dbReference type="ARBA" id="ARBA00022660"/>
    </source>
</evidence>
<comment type="subunit">
    <text evidence="11">Component of the ubiquinol-cytochrome c oxidoreductase (cytochrome b-c1 complex, complex III, CIII), a multisubunit enzyme composed of 3 respiratory subunits cytochrome b, cytochrome c1 and Rieske protein, 2 core protein subunits, and additional low-molecular weight protein subunits. The complex exists as an obligatory dimer and forms supercomplexes (SCs) in the inner mitochondrial membrane with cytochrome c oxidase (complex IV, CIV).</text>
</comment>
<dbReference type="PANTHER" id="PTHR12119:SF2">
    <property type="entry name" value="CYTOCHROME B-C1 COMPLEX SUBUNIT 8"/>
    <property type="match status" value="1"/>
</dbReference>